<keyword evidence="2" id="KW-1133">Transmembrane helix</keyword>
<feature type="transmembrane region" description="Helical" evidence="2">
    <location>
        <begin position="12"/>
        <end position="30"/>
    </location>
</feature>
<evidence type="ECO:0000256" key="2">
    <source>
        <dbReference type="SAM" id="Phobius"/>
    </source>
</evidence>
<keyword evidence="5" id="KW-1185">Reference proteome</keyword>
<reference evidence="4 5" key="1">
    <citation type="journal article" date="2011" name="BMC Genomics">
        <title>Genomic insights into an obligate epibiotic bacterial predator: Micavibrio aeruginosavorus ARL-13.</title>
        <authorList>
            <person name="Wang Z."/>
            <person name="Kadouri D."/>
            <person name="Wu M."/>
        </authorList>
    </citation>
    <scope>NUCLEOTIDE SEQUENCE [LARGE SCALE GENOMIC DNA]</scope>
    <source>
        <strain evidence="4 5">ARL-13</strain>
    </source>
</reference>
<protein>
    <submittedName>
        <fullName evidence="4">Uncharacterized domain protein</fullName>
    </submittedName>
</protein>
<keyword evidence="2" id="KW-0812">Transmembrane</keyword>
<dbReference type="RefSeq" id="WP_014102801.1">
    <property type="nucleotide sequence ID" value="NC_016026.1"/>
</dbReference>
<dbReference type="InterPro" id="IPR019251">
    <property type="entry name" value="DUF2231_TM"/>
</dbReference>
<dbReference type="KEGG" id="mai:MICA_1255"/>
<dbReference type="EMBL" id="CP002382">
    <property type="protein sequence ID" value="AEP09578.1"/>
    <property type="molecule type" value="Genomic_DNA"/>
</dbReference>
<feature type="transmembrane region" description="Helical" evidence="2">
    <location>
        <begin position="89"/>
        <end position="109"/>
    </location>
</feature>
<feature type="transmembrane region" description="Helical" evidence="2">
    <location>
        <begin position="51"/>
        <end position="69"/>
    </location>
</feature>
<feature type="compositionally biased region" description="Basic and acidic residues" evidence="1">
    <location>
        <begin position="175"/>
        <end position="207"/>
    </location>
</feature>
<proteinExistence type="predicted"/>
<dbReference type="Pfam" id="PF09990">
    <property type="entry name" value="DUF2231"/>
    <property type="match status" value="1"/>
</dbReference>
<gene>
    <name evidence="4" type="ordered locus">MICA_1255</name>
</gene>
<feature type="region of interest" description="Disordered" evidence="1">
    <location>
        <begin position="161"/>
        <end position="207"/>
    </location>
</feature>
<organism evidence="4 5">
    <name type="scientific">Micavibrio aeruginosavorus (strain ARL-13)</name>
    <dbReference type="NCBI Taxonomy" id="856793"/>
    <lineage>
        <taxon>Bacteria</taxon>
        <taxon>Pseudomonadati</taxon>
        <taxon>Bdellovibrionota</taxon>
        <taxon>Bdellovibrionia</taxon>
        <taxon>Bdellovibrionales</taxon>
        <taxon>Pseudobdellovibrionaceae</taxon>
        <taxon>Micavibrio</taxon>
    </lineage>
</organism>
<dbReference type="Proteomes" id="UP000009286">
    <property type="component" value="Chromosome"/>
</dbReference>
<dbReference type="HOGENOM" id="CLU_114916_0_0_5"/>
<evidence type="ECO:0000313" key="5">
    <source>
        <dbReference type="Proteomes" id="UP000009286"/>
    </source>
</evidence>
<feature type="transmembrane region" description="Helical" evidence="2">
    <location>
        <begin position="121"/>
        <end position="139"/>
    </location>
</feature>
<evidence type="ECO:0000259" key="3">
    <source>
        <dbReference type="Pfam" id="PF09990"/>
    </source>
</evidence>
<dbReference type="eggNOG" id="COG4244">
    <property type="taxonomic scope" value="Bacteria"/>
</dbReference>
<sequence length="207" mass="22551">MTIEIIPNWHPILVHFTIALLSVSVVLFLAESFVRKWKLHIQLVTVARWNLWLGSLAAIATVIAGFDAFNSVAHGSEAQHLAMLDHRNWALSTAALFIVLAIWSLSSSLRGKADFRRSKNLVFVSLMAVAGLMLTATGYKGAELVYRHGLGVIPMQVGMTAGHNHSDGGAEQGEGEGHDMKMDMSMEGGEHDEGSESSHEDTGDHQH</sequence>
<evidence type="ECO:0000256" key="1">
    <source>
        <dbReference type="SAM" id="MobiDB-lite"/>
    </source>
</evidence>
<dbReference type="STRING" id="856793.MICA_1255"/>
<feature type="domain" description="DUF2231" evidence="3">
    <location>
        <begin position="10"/>
        <end position="152"/>
    </location>
</feature>
<accession>G2KRL6</accession>
<dbReference type="AlphaFoldDB" id="G2KRL6"/>
<evidence type="ECO:0000313" key="4">
    <source>
        <dbReference type="EMBL" id="AEP09578.1"/>
    </source>
</evidence>
<keyword evidence="2" id="KW-0472">Membrane</keyword>
<name>G2KRL6_MICAA</name>
<dbReference type="OrthoDB" id="5574313at2"/>